<accession>A0A821BJN9</accession>
<comment type="caution">
    <text evidence="1">The sequence shown here is derived from an EMBL/GenBank/DDBJ whole genome shotgun (WGS) entry which is preliminary data.</text>
</comment>
<dbReference type="EMBL" id="CAJOBG010071575">
    <property type="protein sequence ID" value="CAF4596518.1"/>
    <property type="molecule type" value="Genomic_DNA"/>
</dbReference>
<dbReference type="Proteomes" id="UP000681967">
    <property type="component" value="Unassembled WGS sequence"/>
</dbReference>
<dbReference type="Proteomes" id="UP000663866">
    <property type="component" value="Unassembled WGS sequence"/>
</dbReference>
<sequence length="31" mass="3652">MVLFDDGKLSGYICDEQRRMFVQEATNDKNK</sequence>
<name>A0A821BJN9_9BILA</name>
<organism evidence="1 3">
    <name type="scientific">Rotaria magnacalcarata</name>
    <dbReference type="NCBI Taxonomy" id="392030"/>
    <lineage>
        <taxon>Eukaryota</taxon>
        <taxon>Metazoa</taxon>
        <taxon>Spiralia</taxon>
        <taxon>Gnathifera</taxon>
        <taxon>Rotifera</taxon>
        <taxon>Eurotatoria</taxon>
        <taxon>Bdelloidea</taxon>
        <taxon>Philodinida</taxon>
        <taxon>Philodinidae</taxon>
        <taxon>Rotaria</taxon>
    </lineage>
</organism>
<proteinExistence type="predicted"/>
<gene>
    <name evidence="2" type="ORF">BYL167_LOCUS77988</name>
    <name evidence="1" type="ORF">OVN521_LOCUS44994</name>
</gene>
<dbReference type="AlphaFoldDB" id="A0A821BJN9"/>
<reference evidence="1" key="1">
    <citation type="submission" date="2021-02" db="EMBL/GenBank/DDBJ databases">
        <authorList>
            <person name="Nowell W R."/>
        </authorList>
    </citation>
    <scope>NUCLEOTIDE SEQUENCE</scope>
</reference>
<protein>
    <submittedName>
        <fullName evidence="1">Uncharacterized protein</fullName>
    </submittedName>
</protein>
<evidence type="ECO:0000313" key="1">
    <source>
        <dbReference type="EMBL" id="CAF4596518.1"/>
    </source>
</evidence>
<evidence type="ECO:0000313" key="3">
    <source>
        <dbReference type="Proteomes" id="UP000663866"/>
    </source>
</evidence>
<dbReference type="EMBL" id="CAJOBH010285555">
    <property type="protein sequence ID" value="CAF5174707.1"/>
    <property type="molecule type" value="Genomic_DNA"/>
</dbReference>
<keyword evidence="3" id="KW-1185">Reference proteome</keyword>
<evidence type="ECO:0000313" key="2">
    <source>
        <dbReference type="EMBL" id="CAF5174707.1"/>
    </source>
</evidence>
<feature type="non-terminal residue" evidence="1">
    <location>
        <position position="31"/>
    </location>
</feature>